<keyword evidence="4" id="KW-0547">Nucleotide-binding</keyword>
<evidence type="ECO:0000313" key="5">
    <source>
        <dbReference type="Proteomes" id="UP000432350"/>
    </source>
</evidence>
<feature type="domain" description="Primase C-terminal 2" evidence="2">
    <location>
        <begin position="233"/>
        <end position="287"/>
    </location>
</feature>
<dbReference type="Pfam" id="PF06048">
    <property type="entry name" value="DUF927"/>
    <property type="match status" value="1"/>
</dbReference>
<gene>
    <name evidence="4" type="ORF">SPHINGO8BC_110270</name>
</gene>
<keyword evidence="4" id="KW-0378">Hydrolase</keyword>
<feature type="domain" description="BT4734-like N-terminal" evidence="3">
    <location>
        <begin position="56"/>
        <end position="172"/>
    </location>
</feature>
<dbReference type="InterPro" id="IPR027417">
    <property type="entry name" value="P-loop_NTPase"/>
</dbReference>
<dbReference type="Pfam" id="PF08800">
    <property type="entry name" value="BT4734-like_N"/>
    <property type="match status" value="1"/>
</dbReference>
<dbReference type="Proteomes" id="UP000432350">
    <property type="component" value="Unassembled WGS sequence"/>
</dbReference>
<keyword evidence="4" id="KW-0347">Helicase</keyword>
<dbReference type="EMBL" id="CABWMV010000003">
    <property type="protein sequence ID" value="VXC45294.1"/>
    <property type="molecule type" value="Genomic_DNA"/>
</dbReference>
<keyword evidence="4" id="KW-0067">ATP-binding</keyword>
<sequence>MTNTYTFSFYPGPITKKIPKRDMSVKEAIELIGSDTYKDAIIKFRECDNLPLKKTLKEGLPYFTFSGTFKNRRTDSLIKHSGLLVLDFDKLDIDRLPELKEQIKTIEWVLAVWISPSGLGLKVLVKIDPHYHLDTFLWLKDFFAGNFLLDMDDSGKDIVRACFVSWDPDVYYNPTSKELNAEELGINKVPFEMVQEKSVRLLAEEESKVEEARLTFKIQRDLKRVEMVVADLEQENIDITDDYNNWQMIAFSLASLGEEARIFFHRVSALNGQYDYDEADKKFTDALKNRKKFKNANKFFSLAGKEGIDTKLPITDQEAIRQGVIKQTIGNADQSNDYIKYGIYLKKSEGVYYSLDLKGLPRPVSNFWLKILFHVNTSDAEAYRLIIIRNIFGDERVININTDDFVSAGSFKKVIARHGNYIWMGADADLVKLQNMLQREEAPTTMVKNLGFNRKGNFFAFANGIYVIGESKFLDIDPYGIVPTKNAKGEQINYFIPALSKIFIDKDDMYSNDKKFRLIVGNAKWSEWTELFCKVYGNNGRVGIAYFICALFSDIIFKAMGSRFPILFAYGKRGSGKGTMVQSLLNLYGEKQDQVMLGGSSTAVGFMRKLAQFINGLVWLDEYKNNLPVKTIESLKNIYDRIGYERGKKDNTFQTESTPISSACILSGQEMPTIEPALFSRNMLISFSETVRTEEARQLYRSLVSMEKEGLSHLTVGLLAYRNLVADNFKEFYEEEIRNFSKLVAKDDIDERMLSNWSMMITMIGLLSDHISFPFTVDEFRDQCKELLLSQFSVLQGSDDTSKFWQIVEQLFTDGSILEEKHFKLENGNIHLRVQDIYQMYAEAMHRRRDPNVLDRATLENYLRSDASFEGRKKAQFGGKYTWGMVFKYAGLNVDLIRGTDVEDLRKKLQSMGLKMDDEPVKTIQLPKQMDAFNDGFPEPDGKEVTI</sequence>
<dbReference type="Pfam" id="PF08707">
    <property type="entry name" value="PriCT_2"/>
    <property type="match status" value="1"/>
</dbReference>
<feature type="domain" description="DUF927" evidence="1">
    <location>
        <begin position="495"/>
        <end position="656"/>
    </location>
</feature>
<dbReference type="InterPro" id="IPR014907">
    <property type="entry name" value="BT4734-like_N"/>
</dbReference>
<dbReference type="GO" id="GO:0004386">
    <property type="term" value="F:helicase activity"/>
    <property type="evidence" value="ECO:0007669"/>
    <property type="project" value="UniProtKB-KW"/>
</dbReference>
<evidence type="ECO:0000259" key="3">
    <source>
        <dbReference type="Pfam" id="PF08800"/>
    </source>
</evidence>
<proteinExistence type="predicted"/>
<dbReference type="RefSeq" id="WP_159333274.1">
    <property type="nucleotide sequence ID" value="NZ_LR733857.1"/>
</dbReference>
<name>A0A653YS17_SPHMU</name>
<protein>
    <submittedName>
        <fullName evidence="4">Putative helicase</fullName>
    </submittedName>
</protein>
<evidence type="ECO:0000313" key="4">
    <source>
        <dbReference type="EMBL" id="VXC45294.1"/>
    </source>
</evidence>
<evidence type="ECO:0000259" key="1">
    <source>
        <dbReference type="Pfam" id="PF06048"/>
    </source>
</evidence>
<dbReference type="GO" id="GO:0016817">
    <property type="term" value="F:hydrolase activity, acting on acid anhydrides"/>
    <property type="evidence" value="ECO:0007669"/>
    <property type="project" value="InterPro"/>
</dbReference>
<dbReference type="AlphaFoldDB" id="A0A653YS17"/>
<reference evidence="4 5" key="1">
    <citation type="submission" date="2019-10" db="EMBL/GenBank/DDBJ databases">
        <authorList>
            <person name="Karimi E."/>
        </authorList>
    </citation>
    <scope>NUCLEOTIDE SEQUENCE [LARGE SCALE GENOMIC DNA]</scope>
    <source>
        <strain evidence="4">Sphingobacterium sp. 8BC</strain>
    </source>
</reference>
<dbReference type="SUPFAM" id="SSF52540">
    <property type="entry name" value="P-loop containing nucleoside triphosphate hydrolases"/>
    <property type="match status" value="1"/>
</dbReference>
<organism evidence="4 5">
    <name type="scientific">Sphingobacterium multivorum</name>
    <dbReference type="NCBI Taxonomy" id="28454"/>
    <lineage>
        <taxon>Bacteria</taxon>
        <taxon>Pseudomonadati</taxon>
        <taxon>Bacteroidota</taxon>
        <taxon>Sphingobacteriia</taxon>
        <taxon>Sphingobacteriales</taxon>
        <taxon>Sphingobacteriaceae</taxon>
        <taxon>Sphingobacterium</taxon>
    </lineage>
</organism>
<dbReference type="InterPro" id="IPR009270">
    <property type="entry name" value="DUF927"/>
</dbReference>
<evidence type="ECO:0000259" key="2">
    <source>
        <dbReference type="Pfam" id="PF08707"/>
    </source>
</evidence>
<accession>A0A653YS17</accession>
<dbReference type="InterPro" id="IPR014819">
    <property type="entry name" value="PriCT_2"/>
</dbReference>